<dbReference type="EMBL" id="FQZB01000016">
    <property type="protein sequence ID" value="SHK35829.1"/>
    <property type="molecule type" value="Genomic_DNA"/>
</dbReference>
<dbReference type="RefSeq" id="WP_072991405.1">
    <property type="nucleotide sequence ID" value="NZ_FQZB01000016.1"/>
</dbReference>
<keyword evidence="2" id="KW-1185">Reference proteome</keyword>
<evidence type="ECO:0000313" key="1">
    <source>
        <dbReference type="EMBL" id="SHK35829.1"/>
    </source>
</evidence>
<proteinExistence type="predicted"/>
<name>A0A1M6RTQ8_9CLOT</name>
<evidence type="ECO:0000313" key="2">
    <source>
        <dbReference type="Proteomes" id="UP000184310"/>
    </source>
</evidence>
<dbReference type="OrthoDB" id="2652925at2"/>
<sequence length="123" mass="14352">MELMALKIPTGYAICHNNFYDVEPEISDDGTDIIDNWGCFTEDILQINKMILKNGQWCCDYTTCIVIDLGWYPDGDINGEYGLVLAKVNKDHSWDIIKKAHSKNRFEIRDIIEEWMELYIKVN</sequence>
<dbReference type="AlphaFoldDB" id="A0A1M6RTQ8"/>
<reference evidence="1 2" key="1">
    <citation type="submission" date="2016-11" db="EMBL/GenBank/DDBJ databases">
        <authorList>
            <person name="Jaros S."/>
            <person name="Januszkiewicz K."/>
            <person name="Wedrychowicz H."/>
        </authorList>
    </citation>
    <scope>NUCLEOTIDE SEQUENCE [LARGE SCALE GENOMIC DNA]</scope>
    <source>
        <strain evidence="1 2">DSM 21758</strain>
    </source>
</reference>
<gene>
    <name evidence="1" type="ORF">SAMN02745163_03668</name>
</gene>
<dbReference type="Proteomes" id="UP000184310">
    <property type="component" value="Unassembled WGS sequence"/>
</dbReference>
<accession>A0A1M6RTQ8</accession>
<dbReference type="STRING" id="1121302.SAMN02745163_03668"/>
<protein>
    <submittedName>
        <fullName evidence="1">Uncharacterized protein</fullName>
    </submittedName>
</protein>
<organism evidence="1 2">
    <name type="scientific">Clostridium cavendishii DSM 21758</name>
    <dbReference type="NCBI Taxonomy" id="1121302"/>
    <lineage>
        <taxon>Bacteria</taxon>
        <taxon>Bacillati</taxon>
        <taxon>Bacillota</taxon>
        <taxon>Clostridia</taxon>
        <taxon>Eubacteriales</taxon>
        <taxon>Clostridiaceae</taxon>
        <taxon>Clostridium</taxon>
    </lineage>
</organism>